<evidence type="ECO:0000313" key="3">
    <source>
        <dbReference type="Proteomes" id="UP000026941"/>
    </source>
</evidence>
<comment type="caution">
    <text evidence="2">The sequence shown here is derived from an EMBL/GenBank/DDBJ whole genome shotgun (WGS) entry which is preliminary data.</text>
</comment>
<dbReference type="SUPFAM" id="SSF55785">
    <property type="entry name" value="PYP-like sensor domain (PAS domain)"/>
    <property type="match status" value="1"/>
</dbReference>
<gene>
    <name evidence="2" type="ORF">RRH01S_06_00930</name>
</gene>
<protein>
    <recommendedName>
        <fullName evidence="1">MEKHLA domain-containing protein</fullName>
    </recommendedName>
</protein>
<evidence type="ECO:0000259" key="1">
    <source>
        <dbReference type="Pfam" id="PF08670"/>
    </source>
</evidence>
<evidence type="ECO:0000313" key="2">
    <source>
        <dbReference type="EMBL" id="GAJ93473.1"/>
    </source>
</evidence>
<organism evidence="2 3">
    <name type="scientific">Rhizobium rhizogenes NBRC 13257</name>
    <dbReference type="NCBI Taxonomy" id="1220581"/>
    <lineage>
        <taxon>Bacteria</taxon>
        <taxon>Pseudomonadati</taxon>
        <taxon>Pseudomonadota</taxon>
        <taxon>Alphaproteobacteria</taxon>
        <taxon>Hyphomicrobiales</taxon>
        <taxon>Rhizobiaceae</taxon>
        <taxon>Rhizobium/Agrobacterium group</taxon>
        <taxon>Rhizobium</taxon>
    </lineage>
</organism>
<sequence length="151" mass="17762">MNTGTDLDFFNLLSQSYFRFTKKSLVPEERDASIAARWLYEDAPFCLLAHNTDADPRFIYANRTAQACFEYDWNEFVELRSRFSAETPDREERQRLLDAAKRDGYITEYRGLRVAKSGKRFWVDHVTLWQLIDENGSLHGQAALVPYWHDV</sequence>
<dbReference type="Gene3D" id="3.30.450.20">
    <property type="entry name" value="PAS domain"/>
    <property type="match status" value="1"/>
</dbReference>
<dbReference type="InterPro" id="IPR013978">
    <property type="entry name" value="MEKHLA"/>
</dbReference>
<dbReference type="EMBL" id="BAYX01000006">
    <property type="protein sequence ID" value="GAJ93473.1"/>
    <property type="molecule type" value="Genomic_DNA"/>
</dbReference>
<feature type="domain" description="MEKHLA" evidence="1">
    <location>
        <begin position="9"/>
        <end position="149"/>
    </location>
</feature>
<reference evidence="2 3" key="1">
    <citation type="submission" date="2014-05" db="EMBL/GenBank/DDBJ databases">
        <title>Whole genome shotgun sequence of Rhizobium rhizogenes NBRC 13257.</title>
        <authorList>
            <person name="Katano-Makiyama Y."/>
            <person name="Hosoyama A."/>
            <person name="Hashimoto M."/>
            <person name="Hosoyama Y."/>
            <person name="Noguchi M."/>
            <person name="Tsuchikane K."/>
            <person name="Kimura A."/>
            <person name="Ohji S."/>
            <person name="Ichikawa N."/>
            <person name="Yamazoe A."/>
            <person name="Fujita N."/>
        </authorList>
    </citation>
    <scope>NUCLEOTIDE SEQUENCE [LARGE SCALE GENOMIC DNA]</scope>
    <source>
        <strain evidence="2 3">NBRC 13257</strain>
    </source>
</reference>
<dbReference type="AlphaFoldDB" id="A0AA87QDJ7"/>
<proteinExistence type="predicted"/>
<dbReference type="Pfam" id="PF08670">
    <property type="entry name" value="MEKHLA"/>
    <property type="match status" value="1"/>
</dbReference>
<dbReference type="Proteomes" id="UP000026941">
    <property type="component" value="Unassembled WGS sequence"/>
</dbReference>
<name>A0AA87QDJ7_RHIRH</name>
<dbReference type="RefSeq" id="WP_037221577.1">
    <property type="nucleotide sequence ID" value="NZ_BAYX01000006.1"/>
</dbReference>
<accession>A0AA87QDJ7</accession>
<dbReference type="InterPro" id="IPR035965">
    <property type="entry name" value="PAS-like_dom_sf"/>
</dbReference>